<name>A0ABQ1VJZ1_9RHOB</name>
<evidence type="ECO:0000259" key="6">
    <source>
        <dbReference type="PROSITE" id="PS51481"/>
    </source>
</evidence>
<sequence length="572" mass="58379">MTKVFDRPEQFAETALKGFCAANADRVTMVPHGAVRAAPGARGKVVLLVGGGSGHYPAFLGYVGTGFADAAVAGDVFASPSTAWIHGVAKAAHRGGGVILGFGNYAGDVLNFGSAAERLRAEGIDARILAVTDDVASARADERAKRRGVAGDLPVFKIAGAAAEAGLDLDAVMTVAERANRATVSFGVAFDGCTLPGQRSPLFTVDAGHVGMGLGIHGEPGISTQAIMPAADLARTLLEPLLAERPADHDGRVAVILNGLGRTKYEELFVLWHHLTDLLEEAGLRVIEPEVGEFVTSLDMAGCSLTITFLDDDLEEYWRAPADAPAFRKGSVAPPPLIEMMEEQADAVAEIVAGTPESQEAGRCVAQLIGHVARALADAEEELGRIDAQAGDGDHGQGMARGSAAAAEAAEKAVTAGAGAGTVLSLAGDGWADRAGGTSGALWGVALRAWGQALGDERKPSAETVAQGAQAALEAIVQLGGAKVGDKTLVDALAPFVEVLVERTSAGDALGVAWSAAAVRSTAAADATAQLTPRLGRARPLAERSLGHPDAGAVSLAMCARVVGANLPENAV</sequence>
<protein>
    <submittedName>
        <fullName evidence="7">Erythrulose kinase</fullName>
    </submittedName>
</protein>
<dbReference type="InterPro" id="IPR004007">
    <property type="entry name" value="DhaL_dom"/>
</dbReference>
<evidence type="ECO:0000256" key="3">
    <source>
        <dbReference type="ARBA" id="ARBA00022777"/>
    </source>
</evidence>
<keyword evidence="1" id="KW-0808">Transferase</keyword>
<dbReference type="InterPro" id="IPR004006">
    <property type="entry name" value="DhaK_dom"/>
</dbReference>
<gene>
    <name evidence="7" type="primary">dak</name>
    <name evidence="7" type="ORF">GCM10011402_28520</name>
</gene>
<keyword evidence="4" id="KW-0067">ATP-binding</keyword>
<dbReference type="PANTHER" id="PTHR28629">
    <property type="entry name" value="TRIOKINASE/FMN CYCLASE"/>
    <property type="match status" value="1"/>
</dbReference>
<dbReference type="GO" id="GO:0016301">
    <property type="term" value="F:kinase activity"/>
    <property type="evidence" value="ECO:0007669"/>
    <property type="project" value="UniProtKB-KW"/>
</dbReference>
<evidence type="ECO:0000256" key="1">
    <source>
        <dbReference type="ARBA" id="ARBA00022679"/>
    </source>
</evidence>
<evidence type="ECO:0000313" key="8">
    <source>
        <dbReference type="Proteomes" id="UP000640509"/>
    </source>
</evidence>
<dbReference type="PROSITE" id="PS51481">
    <property type="entry name" value="DHAK"/>
    <property type="match status" value="1"/>
</dbReference>
<keyword evidence="8" id="KW-1185">Reference proteome</keyword>
<dbReference type="PROSITE" id="PS51480">
    <property type="entry name" value="DHAL"/>
    <property type="match status" value="1"/>
</dbReference>
<dbReference type="SUPFAM" id="SSF82549">
    <property type="entry name" value="DAK1/DegV-like"/>
    <property type="match status" value="1"/>
</dbReference>
<dbReference type="SMART" id="SM01120">
    <property type="entry name" value="Dak2"/>
    <property type="match status" value="1"/>
</dbReference>
<dbReference type="InterPro" id="IPR036117">
    <property type="entry name" value="DhaL_dom_sf"/>
</dbReference>
<keyword evidence="3 7" id="KW-0418">Kinase</keyword>
<feature type="domain" description="DhaL" evidence="5">
    <location>
        <begin position="363"/>
        <end position="565"/>
    </location>
</feature>
<evidence type="ECO:0000256" key="4">
    <source>
        <dbReference type="ARBA" id="ARBA00022840"/>
    </source>
</evidence>
<comment type="caution">
    <text evidence="7">The sequence shown here is derived from an EMBL/GenBank/DDBJ whole genome shotgun (WGS) entry which is preliminary data.</text>
</comment>
<dbReference type="Pfam" id="PF02733">
    <property type="entry name" value="Dak1"/>
    <property type="match status" value="1"/>
</dbReference>
<keyword evidence="2" id="KW-0547">Nucleotide-binding</keyword>
<dbReference type="Proteomes" id="UP000640509">
    <property type="component" value="Unassembled WGS sequence"/>
</dbReference>
<reference evidence="8" key="1">
    <citation type="journal article" date="2019" name="Int. J. Syst. Evol. Microbiol.">
        <title>The Global Catalogue of Microorganisms (GCM) 10K type strain sequencing project: providing services to taxonomists for standard genome sequencing and annotation.</title>
        <authorList>
            <consortium name="The Broad Institute Genomics Platform"/>
            <consortium name="The Broad Institute Genome Sequencing Center for Infectious Disease"/>
            <person name="Wu L."/>
            <person name="Ma J."/>
        </authorList>
    </citation>
    <scope>NUCLEOTIDE SEQUENCE [LARGE SCALE GENOMIC DNA]</scope>
    <source>
        <strain evidence="8">CGMCC 1.15419</strain>
    </source>
</reference>
<dbReference type="Gene3D" id="3.40.50.10440">
    <property type="entry name" value="Dihydroxyacetone kinase, domain 1"/>
    <property type="match status" value="1"/>
</dbReference>
<evidence type="ECO:0000256" key="2">
    <source>
        <dbReference type="ARBA" id="ARBA00022741"/>
    </source>
</evidence>
<dbReference type="Pfam" id="PF02734">
    <property type="entry name" value="Dak2"/>
    <property type="match status" value="1"/>
</dbReference>
<dbReference type="RefSeq" id="WP_103174434.1">
    <property type="nucleotide sequence ID" value="NZ_BMIV01000011.1"/>
</dbReference>
<accession>A0ABQ1VJZ1</accession>
<evidence type="ECO:0000259" key="5">
    <source>
        <dbReference type="PROSITE" id="PS51480"/>
    </source>
</evidence>
<feature type="domain" description="DhaK" evidence="6">
    <location>
        <begin position="7"/>
        <end position="327"/>
    </location>
</feature>
<dbReference type="SUPFAM" id="SSF101473">
    <property type="entry name" value="DhaL-like"/>
    <property type="match status" value="1"/>
</dbReference>
<organism evidence="7 8">
    <name type="scientific">Paracoccus acridae</name>
    <dbReference type="NCBI Taxonomy" id="1795310"/>
    <lineage>
        <taxon>Bacteria</taxon>
        <taxon>Pseudomonadati</taxon>
        <taxon>Pseudomonadota</taxon>
        <taxon>Alphaproteobacteria</taxon>
        <taxon>Rhodobacterales</taxon>
        <taxon>Paracoccaceae</taxon>
        <taxon>Paracoccus</taxon>
    </lineage>
</organism>
<dbReference type="Gene3D" id="1.25.40.340">
    <property type="match status" value="1"/>
</dbReference>
<evidence type="ECO:0000313" key="7">
    <source>
        <dbReference type="EMBL" id="GGF74182.1"/>
    </source>
</evidence>
<dbReference type="NCBIfam" id="NF011049">
    <property type="entry name" value="PRK14479.1"/>
    <property type="match status" value="1"/>
</dbReference>
<dbReference type="EMBL" id="BMIV01000011">
    <property type="protein sequence ID" value="GGF74182.1"/>
    <property type="molecule type" value="Genomic_DNA"/>
</dbReference>
<dbReference type="InterPro" id="IPR050861">
    <property type="entry name" value="Dihydroxyacetone_Kinase"/>
</dbReference>
<dbReference type="PANTHER" id="PTHR28629:SF4">
    <property type="entry name" value="TRIOKINASE_FMN CYCLASE"/>
    <property type="match status" value="1"/>
</dbReference>
<proteinExistence type="predicted"/>
<dbReference type="Gene3D" id="3.30.1180.20">
    <property type="entry name" value="Dihydroxyacetone kinase, domain 2"/>
    <property type="match status" value="1"/>
</dbReference>